<evidence type="ECO:0000313" key="1">
    <source>
        <dbReference type="EMBL" id="MDT0593688.1"/>
    </source>
</evidence>
<reference evidence="1 2" key="1">
    <citation type="submission" date="2023-09" db="EMBL/GenBank/DDBJ databases">
        <authorList>
            <person name="Rey-Velasco X."/>
        </authorList>
    </citation>
    <scope>NUCLEOTIDE SEQUENCE [LARGE SCALE GENOMIC DNA]</scope>
    <source>
        <strain evidence="1 2">P117</strain>
    </source>
</reference>
<dbReference type="EMBL" id="JAVRHX010000001">
    <property type="protein sequence ID" value="MDT0593688.1"/>
    <property type="molecule type" value="Genomic_DNA"/>
</dbReference>
<comment type="caution">
    <text evidence="1">The sequence shown here is derived from an EMBL/GenBank/DDBJ whole genome shotgun (WGS) entry which is preliminary data.</text>
</comment>
<name>A0ABU2ZM31_9ALTE</name>
<dbReference type="RefSeq" id="WP_311367192.1">
    <property type="nucleotide sequence ID" value="NZ_JAVRHX010000001.1"/>
</dbReference>
<accession>A0ABU2ZM31</accession>
<dbReference type="Pfam" id="PF11743">
    <property type="entry name" value="DUF3301"/>
    <property type="match status" value="1"/>
</dbReference>
<gene>
    <name evidence="1" type="ORF">RM552_02375</name>
</gene>
<sequence>MDLFSLVLLMTITLVFYQFWRLRAVAEYIIPVAKQYCVKENLQFISIARKSTRFKAYKGKLDWHLTYFLYFSSDGESEYIGEIVCHGKHMVSIQLPAFRINSD</sequence>
<evidence type="ECO:0000313" key="2">
    <source>
        <dbReference type="Proteomes" id="UP001253545"/>
    </source>
</evidence>
<dbReference type="InterPro" id="IPR021732">
    <property type="entry name" value="DUF3301"/>
</dbReference>
<organism evidence="1 2">
    <name type="scientific">Glaciecola petra</name>
    <dbReference type="NCBI Taxonomy" id="3075602"/>
    <lineage>
        <taxon>Bacteria</taxon>
        <taxon>Pseudomonadati</taxon>
        <taxon>Pseudomonadota</taxon>
        <taxon>Gammaproteobacteria</taxon>
        <taxon>Alteromonadales</taxon>
        <taxon>Alteromonadaceae</taxon>
        <taxon>Glaciecola</taxon>
    </lineage>
</organism>
<dbReference type="Proteomes" id="UP001253545">
    <property type="component" value="Unassembled WGS sequence"/>
</dbReference>
<keyword evidence="2" id="KW-1185">Reference proteome</keyword>
<protein>
    <submittedName>
        <fullName evidence="1">DUF3301 domain-containing protein</fullName>
    </submittedName>
</protein>
<proteinExistence type="predicted"/>